<evidence type="ECO:0000313" key="9">
    <source>
        <dbReference type="Proteomes" id="UP000220629"/>
    </source>
</evidence>
<evidence type="ECO:0000313" key="8">
    <source>
        <dbReference type="EMBL" id="PEH42662.1"/>
    </source>
</evidence>
<dbReference type="Pfam" id="PF07690">
    <property type="entry name" value="MFS_1"/>
    <property type="match status" value="1"/>
</dbReference>
<keyword evidence="4 6" id="KW-1133">Transmembrane helix</keyword>
<proteinExistence type="predicted"/>
<feature type="transmembrane region" description="Helical" evidence="6">
    <location>
        <begin position="144"/>
        <end position="165"/>
    </location>
</feature>
<sequence>MSVASQAVPRRDSRAAFGFLLATALMNSLSFGIVLPVLPNLIKLMTGGDTAQASEWSSLFAMAWGAMQLVCGPAFGALSDRIGRRPVLLVSLFGFALDAFAMALAPNLAWLFVGRVLSGATASSLVTANAYVADVTPPEGRARAFGRIGAAVSFGFLAGPVLGGLLAGIDLRLPCYLSGVLATLNFLYGLKALPESLAPEARAARFDWRRLNPFASFAWLRSRGDLFGLALLAFLFPLAWMVAPTIFVLYGGYRYGWSPAQIGLVMMLSGALGTLVQVGLVGPIVARVGERGALLLGAAGGVIGYACFGLAATGIAYLAIMPVYVLFNLFMPALQGLMTRRVGELEQGQLQGALQAFSGLAAILGPLVYGAAFSWSIGTQPARPMPGFAYYIAALLMAGALLLGWRVARPVAEETAQAAEAVAR</sequence>
<feature type="transmembrane region" description="Helical" evidence="6">
    <location>
        <begin position="293"/>
        <end position="311"/>
    </location>
</feature>
<keyword evidence="2" id="KW-0813">Transport</keyword>
<feature type="domain" description="Major facilitator superfamily (MFS) profile" evidence="7">
    <location>
        <begin position="16"/>
        <end position="412"/>
    </location>
</feature>
<feature type="transmembrane region" description="Helical" evidence="6">
    <location>
        <begin position="388"/>
        <end position="408"/>
    </location>
</feature>
<dbReference type="PRINTS" id="PR01035">
    <property type="entry name" value="TCRTETA"/>
</dbReference>
<dbReference type="InterPro" id="IPR020846">
    <property type="entry name" value="MFS_dom"/>
</dbReference>
<evidence type="ECO:0000259" key="7">
    <source>
        <dbReference type="PROSITE" id="PS50850"/>
    </source>
</evidence>
<dbReference type="PANTHER" id="PTHR23504:SF15">
    <property type="entry name" value="MAJOR FACILITATOR SUPERFAMILY (MFS) PROFILE DOMAIN-CONTAINING PROTEIN"/>
    <property type="match status" value="1"/>
</dbReference>
<keyword evidence="5 6" id="KW-0472">Membrane</keyword>
<feature type="transmembrane region" description="Helical" evidence="6">
    <location>
        <begin position="317"/>
        <end position="334"/>
    </location>
</feature>
<evidence type="ECO:0000256" key="6">
    <source>
        <dbReference type="SAM" id="Phobius"/>
    </source>
</evidence>
<protein>
    <submittedName>
        <fullName evidence="8">Tetracycline resistance MFS efflux pump</fullName>
    </submittedName>
</protein>
<feature type="transmembrane region" description="Helical" evidence="6">
    <location>
        <begin position="56"/>
        <end position="75"/>
    </location>
</feature>
<accession>A0A2A7SGL5</accession>
<dbReference type="PROSITE" id="PS50850">
    <property type="entry name" value="MFS"/>
    <property type="match status" value="1"/>
</dbReference>
<dbReference type="InterPro" id="IPR001958">
    <property type="entry name" value="Tet-R_TetA/multi-R_MdtG-like"/>
</dbReference>
<evidence type="ECO:0000256" key="3">
    <source>
        <dbReference type="ARBA" id="ARBA00022692"/>
    </source>
</evidence>
<dbReference type="Gene3D" id="1.20.1250.20">
    <property type="entry name" value="MFS general substrate transporter like domains"/>
    <property type="match status" value="1"/>
</dbReference>
<keyword evidence="3 6" id="KW-0812">Transmembrane</keyword>
<comment type="subcellular location">
    <subcellularLocation>
        <location evidence="1">Membrane</location>
        <topology evidence="1">Multi-pass membrane protein</topology>
    </subcellularLocation>
</comment>
<dbReference type="GO" id="GO:0022857">
    <property type="term" value="F:transmembrane transporter activity"/>
    <property type="evidence" value="ECO:0007669"/>
    <property type="project" value="InterPro"/>
</dbReference>
<dbReference type="PANTHER" id="PTHR23504">
    <property type="entry name" value="MAJOR FACILITATOR SUPERFAMILY DOMAIN-CONTAINING PROTEIN 10"/>
    <property type="match status" value="1"/>
</dbReference>
<evidence type="ECO:0000256" key="4">
    <source>
        <dbReference type="ARBA" id="ARBA00022989"/>
    </source>
</evidence>
<name>A0A2A7SGL5_BURGA</name>
<evidence type="ECO:0000256" key="2">
    <source>
        <dbReference type="ARBA" id="ARBA00022448"/>
    </source>
</evidence>
<dbReference type="InterPro" id="IPR011701">
    <property type="entry name" value="MFS"/>
</dbReference>
<gene>
    <name evidence="8" type="ORF">CRM94_11135</name>
</gene>
<feature type="transmembrane region" description="Helical" evidence="6">
    <location>
        <begin position="354"/>
        <end position="376"/>
    </location>
</feature>
<comment type="caution">
    <text evidence="8">The sequence shown here is derived from an EMBL/GenBank/DDBJ whole genome shotgun (WGS) entry which is preliminary data.</text>
</comment>
<feature type="transmembrane region" description="Helical" evidence="6">
    <location>
        <begin position="87"/>
        <end position="106"/>
    </location>
</feature>
<organism evidence="8 9">
    <name type="scientific">Burkholderia gladioli</name>
    <name type="common">Pseudomonas marginata</name>
    <name type="synonym">Phytomonas marginata</name>
    <dbReference type="NCBI Taxonomy" id="28095"/>
    <lineage>
        <taxon>Bacteria</taxon>
        <taxon>Pseudomonadati</taxon>
        <taxon>Pseudomonadota</taxon>
        <taxon>Betaproteobacteria</taxon>
        <taxon>Burkholderiales</taxon>
        <taxon>Burkholderiaceae</taxon>
        <taxon>Burkholderia</taxon>
    </lineage>
</organism>
<dbReference type="InterPro" id="IPR036259">
    <property type="entry name" value="MFS_trans_sf"/>
</dbReference>
<dbReference type="SUPFAM" id="SSF103473">
    <property type="entry name" value="MFS general substrate transporter"/>
    <property type="match status" value="1"/>
</dbReference>
<reference evidence="9" key="1">
    <citation type="submission" date="2017-09" db="EMBL/GenBank/DDBJ databases">
        <title>FDA dAtabase for Regulatory Grade micrObial Sequences (FDA-ARGOS): Supporting development and validation of Infectious Disease Dx tests.</title>
        <authorList>
            <person name="Minogue T."/>
            <person name="Wolcott M."/>
            <person name="Wasieloski L."/>
            <person name="Aguilar W."/>
            <person name="Moore D."/>
            <person name="Tallon L."/>
            <person name="Sadzewicz L."/>
            <person name="Ott S."/>
            <person name="Zhao X."/>
            <person name="Nagaraj S."/>
            <person name="Vavikolanu K."/>
            <person name="Aluvathingal J."/>
            <person name="Nadendla S."/>
            <person name="Sichtig H."/>
        </authorList>
    </citation>
    <scope>NUCLEOTIDE SEQUENCE [LARGE SCALE GENOMIC DNA]</scope>
    <source>
        <strain evidence="9">FDAARGOS_390</strain>
    </source>
</reference>
<dbReference type="AlphaFoldDB" id="A0A2A7SGL5"/>
<dbReference type="Proteomes" id="UP000220629">
    <property type="component" value="Unassembled WGS sequence"/>
</dbReference>
<evidence type="ECO:0000256" key="1">
    <source>
        <dbReference type="ARBA" id="ARBA00004141"/>
    </source>
</evidence>
<feature type="transmembrane region" description="Helical" evidence="6">
    <location>
        <begin position="262"/>
        <end position="286"/>
    </location>
</feature>
<feature type="transmembrane region" description="Helical" evidence="6">
    <location>
        <begin position="226"/>
        <end position="250"/>
    </location>
</feature>
<dbReference type="RefSeq" id="WP_098152492.1">
    <property type="nucleotide sequence ID" value="NZ_CP065596.1"/>
</dbReference>
<dbReference type="EMBL" id="PDDY01000001">
    <property type="protein sequence ID" value="PEH42662.1"/>
    <property type="molecule type" value="Genomic_DNA"/>
</dbReference>
<evidence type="ECO:0000256" key="5">
    <source>
        <dbReference type="ARBA" id="ARBA00023136"/>
    </source>
</evidence>
<dbReference type="GO" id="GO:0016020">
    <property type="term" value="C:membrane"/>
    <property type="evidence" value="ECO:0007669"/>
    <property type="project" value="UniProtKB-SubCell"/>
</dbReference>